<comment type="similarity">
    <text evidence="1">Belongs to the short-chain dehydrogenases/reductases (SDR) family.</text>
</comment>
<keyword evidence="2" id="KW-0560">Oxidoreductase</keyword>
<dbReference type="PRINTS" id="PR00080">
    <property type="entry name" value="SDRFAMILY"/>
</dbReference>
<dbReference type="NCBIfam" id="NF004777">
    <property type="entry name" value="PRK06123.1"/>
    <property type="match status" value="1"/>
</dbReference>
<dbReference type="PRINTS" id="PR00081">
    <property type="entry name" value="GDHRDH"/>
</dbReference>
<dbReference type="EMBL" id="JBHULC010000008">
    <property type="protein sequence ID" value="MFD2520758.1"/>
    <property type="molecule type" value="Genomic_DNA"/>
</dbReference>
<name>A0ABW5J6I4_9BACT</name>
<dbReference type="RefSeq" id="WP_340235241.1">
    <property type="nucleotide sequence ID" value="NZ_JBBEWC010000003.1"/>
</dbReference>
<dbReference type="InterPro" id="IPR002347">
    <property type="entry name" value="SDR_fam"/>
</dbReference>
<reference evidence="4" key="1">
    <citation type="journal article" date="2019" name="Int. J. Syst. Evol. Microbiol.">
        <title>The Global Catalogue of Microorganisms (GCM) 10K type strain sequencing project: providing services to taxonomists for standard genome sequencing and annotation.</title>
        <authorList>
            <consortium name="The Broad Institute Genomics Platform"/>
            <consortium name="The Broad Institute Genome Sequencing Center for Infectious Disease"/>
            <person name="Wu L."/>
            <person name="Ma J."/>
        </authorList>
    </citation>
    <scope>NUCLEOTIDE SEQUENCE [LARGE SCALE GENOMIC DNA]</scope>
    <source>
        <strain evidence="4">KCTC 52344</strain>
    </source>
</reference>
<organism evidence="3 4">
    <name type="scientific">Emticicia soli</name>
    <dbReference type="NCBI Taxonomy" id="2027878"/>
    <lineage>
        <taxon>Bacteria</taxon>
        <taxon>Pseudomonadati</taxon>
        <taxon>Bacteroidota</taxon>
        <taxon>Cytophagia</taxon>
        <taxon>Cytophagales</taxon>
        <taxon>Leadbetterellaceae</taxon>
        <taxon>Emticicia</taxon>
    </lineage>
</organism>
<accession>A0ABW5J6I4</accession>
<dbReference type="PANTHER" id="PTHR43639:SF1">
    <property type="entry name" value="SHORT-CHAIN DEHYDROGENASE_REDUCTASE FAMILY PROTEIN"/>
    <property type="match status" value="1"/>
</dbReference>
<protein>
    <submittedName>
        <fullName evidence="3">SDR family oxidoreductase</fullName>
    </submittedName>
</protein>
<evidence type="ECO:0000313" key="4">
    <source>
        <dbReference type="Proteomes" id="UP001597510"/>
    </source>
</evidence>
<dbReference type="Gene3D" id="3.40.50.720">
    <property type="entry name" value="NAD(P)-binding Rossmann-like Domain"/>
    <property type="match status" value="1"/>
</dbReference>
<dbReference type="InterPro" id="IPR036291">
    <property type="entry name" value="NAD(P)-bd_dom_sf"/>
</dbReference>
<evidence type="ECO:0000256" key="2">
    <source>
        <dbReference type="ARBA" id="ARBA00023002"/>
    </source>
</evidence>
<gene>
    <name evidence="3" type="ORF">ACFSR2_07690</name>
</gene>
<keyword evidence="4" id="KW-1185">Reference proteome</keyword>
<dbReference type="Pfam" id="PF13561">
    <property type="entry name" value="adh_short_C2"/>
    <property type="match status" value="1"/>
</dbReference>
<dbReference type="Proteomes" id="UP001597510">
    <property type="component" value="Unassembled WGS sequence"/>
</dbReference>
<evidence type="ECO:0000256" key="1">
    <source>
        <dbReference type="ARBA" id="ARBA00006484"/>
    </source>
</evidence>
<comment type="caution">
    <text evidence="3">The sequence shown here is derived from an EMBL/GenBank/DDBJ whole genome shotgun (WGS) entry which is preliminary data.</text>
</comment>
<evidence type="ECO:0000313" key="3">
    <source>
        <dbReference type="EMBL" id="MFD2520758.1"/>
    </source>
</evidence>
<dbReference type="PANTHER" id="PTHR43639">
    <property type="entry name" value="OXIDOREDUCTASE, SHORT-CHAIN DEHYDROGENASE/REDUCTASE FAMILY (AFU_ORTHOLOGUE AFUA_5G02870)"/>
    <property type="match status" value="1"/>
</dbReference>
<dbReference type="SUPFAM" id="SSF51735">
    <property type="entry name" value="NAD(P)-binding Rossmann-fold domains"/>
    <property type="match status" value="1"/>
</dbReference>
<sequence length="248" mass="26492">MSKIILITGGSDGIGASTAELAAKLGYTVCINYRQNHIAANHIVEKINNEGGLAYAFQADISVEADVLAMFEAIDRQVGRISALVNNAGIIESQQKLVDMSAERLHKIFAVNVIGSFLCAREAIKRMSVKNQGNGGSIVNISSMASRLGSPFEYIDYAATKGAIDSMSIGLSKEIAEDQIRVNVVRPGTIQTDIHGKAGEPGRVDRVKEFIPMKRGGKPDEVAKAILWLLSDEASYVTGAILDVSGGR</sequence>
<proteinExistence type="inferred from homology"/>
<dbReference type="CDD" id="cd05233">
    <property type="entry name" value="SDR_c"/>
    <property type="match status" value="1"/>
</dbReference>